<gene>
    <name evidence="1" type="ORF">F5050DRAFT_1780547</name>
</gene>
<sequence>MFILILEELEISLESLRYHSCRQICLESNNTLEKAAELIKWSLLSTSDLQSFQFFELKQPIQFSTVKDLREKCARDLSDYDALNDCAIILNPRSTIGELRIDDESPHVTSTQVVLVAIYQPQHQFTNLRDTDTISEDHFARQAIASLAQKRPPPSAGAKSAQLVSSQVEERPDAAYNHRPPELAPPPLSIYHPVFARFRREMATSTESLQFSDNELGQASLLMDVSLRYYSSQEDRREAVGKVFEVDGQRVWDGACVSVNDTIMEVDGVLGLNLGFGSRLGSGLVYTMLGELKNGSGDGGCDPSDQAQCAYIKLVSSKQYQPVREVSCCPVLLLGLSGPVLAVWGAVFADRFFFERLALIYIGPQPPPPSVSALPSPTMGRRSDVEVGIREVAKLFRTLEGCVQDIKYHYRSLDLPAHSSPVSSTTHSTLIPKPKFTARTSTSRKLDSLILPPSTMSTGTTTPRDLDLDPSRFVYWNSFTSRGKRYKLGYRRRLAEYVTKPVFVASLSLILGADDDDDEEERGKVPVTEVDEVEVVVKFASRYGEAGHRLLADAKLAPYIHYCSFEKSIGLWVIVMDYIQGDVCCNRKLTKPQKDSLAKAIGILHEKDLVFGDLREPNVIITEGGENEVWLVDFEWCGPCVDVKEGDSDRVVQARVRYPADISMVPSMDWAIGVERDGVIMKEHDLYRLEKM</sequence>
<evidence type="ECO:0000313" key="1">
    <source>
        <dbReference type="EMBL" id="KAJ3993600.1"/>
    </source>
</evidence>
<dbReference type="Proteomes" id="UP001163828">
    <property type="component" value="Unassembled WGS sequence"/>
</dbReference>
<proteinExistence type="predicted"/>
<accession>A0ABQ8Q4Y5</accession>
<evidence type="ECO:0008006" key="3">
    <source>
        <dbReference type="Google" id="ProtNLM"/>
    </source>
</evidence>
<comment type="caution">
    <text evidence="1">The sequence shown here is derived from an EMBL/GenBank/DDBJ whole genome shotgun (WGS) entry which is preliminary data.</text>
</comment>
<reference evidence="1" key="1">
    <citation type="submission" date="2022-08" db="EMBL/GenBank/DDBJ databases">
        <authorList>
            <consortium name="DOE Joint Genome Institute"/>
            <person name="Min B."/>
            <person name="Riley R."/>
            <person name="Sierra-Patev S."/>
            <person name="Naranjo-Ortiz M."/>
            <person name="Looney B."/>
            <person name="Konkel Z."/>
            <person name="Slot J.C."/>
            <person name="Sakamoto Y."/>
            <person name="Steenwyk J.L."/>
            <person name="Rokas A."/>
            <person name="Carro J."/>
            <person name="Camarero S."/>
            <person name="Ferreira P."/>
            <person name="Molpeceres G."/>
            <person name="Ruiz-Duenas F.J."/>
            <person name="Serrano A."/>
            <person name="Henrissat B."/>
            <person name="Drula E."/>
            <person name="Hughes K.W."/>
            <person name="Mata J.L."/>
            <person name="Ishikawa N.K."/>
            <person name="Vargas-Isla R."/>
            <person name="Ushijima S."/>
            <person name="Smith C.A."/>
            <person name="Ahrendt S."/>
            <person name="Andreopoulos W."/>
            <person name="He G."/>
            <person name="Labutti K."/>
            <person name="Lipzen A."/>
            <person name="Ng V."/>
            <person name="Sandor L."/>
            <person name="Barry K."/>
            <person name="Martinez A.T."/>
            <person name="Xiao Y."/>
            <person name="Gibbons J.G."/>
            <person name="Terashima K."/>
            <person name="Hibbett D.S."/>
            <person name="Grigoriev I.V."/>
        </authorList>
    </citation>
    <scope>NUCLEOTIDE SEQUENCE</scope>
    <source>
        <strain evidence="1">TFB10827</strain>
    </source>
</reference>
<dbReference type="SUPFAM" id="SSF56112">
    <property type="entry name" value="Protein kinase-like (PK-like)"/>
    <property type="match status" value="1"/>
</dbReference>
<dbReference type="EMBL" id="MU790754">
    <property type="protein sequence ID" value="KAJ3993600.1"/>
    <property type="molecule type" value="Genomic_DNA"/>
</dbReference>
<name>A0ABQ8Q4Y5_9AGAR</name>
<keyword evidence="2" id="KW-1185">Reference proteome</keyword>
<evidence type="ECO:0000313" key="2">
    <source>
        <dbReference type="Proteomes" id="UP001163828"/>
    </source>
</evidence>
<dbReference type="InterPro" id="IPR011009">
    <property type="entry name" value="Kinase-like_dom_sf"/>
</dbReference>
<protein>
    <recommendedName>
        <fullName evidence="3">Protein kinase domain-containing protein</fullName>
    </recommendedName>
</protein>
<organism evidence="1 2">
    <name type="scientific">Lentinula boryana</name>
    <dbReference type="NCBI Taxonomy" id="40481"/>
    <lineage>
        <taxon>Eukaryota</taxon>
        <taxon>Fungi</taxon>
        <taxon>Dikarya</taxon>
        <taxon>Basidiomycota</taxon>
        <taxon>Agaricomycotina</taxon>
        <taxon>Agaricomycetes</taxon>
        <taxon>Agaricomycetidae</taxon>
        <taxon>Agaricales</taxon>
        <taxon>Marasmiineae</taxon>
        <taxon>Omphalotaceae</taxon>
        <taxon>Lentinula</taxon>
    </lineage>
</organism>